<organism evidence="4 5">
    <name type="scientific">Botrytis tulipae</name>
    <dbReference type="NCBI Taxonomy" id="87230"/>
    <lineage>
        <taxon>Eukaryota</taxon>
        <taxon>Fungi</taxon>
        <taxon>Dikarya</taxon>
        <taxon>Ascomycota</taxon>
        <taxon>Pezizomycotina</taxon>
        <taxon>Leotiomycetes</taxon>
        <taxon>Helotiales</taxon>
        <taxon>Sclerotiniaceae</taxon>
        <taxon>Botrytis</taxon>
    </lineage>
</organism>
<comment type="caution">
    <text evidence="4">The sequence shown here is derived from an EMBL/GenBank/DDBJ whole genome shotgun (WGS) entry which is preliminary data.</text>
</comment>
<name>A0A4Z1F5A8_9HELO</name>
<evidence type="ECO:0000313" key="4">
    <source>
        <dbReference type="EMBL" id="TGO18850.1"/>
    </source>
</evidence>
<proteinExistence type="inferred from homology"/>
<dbReference type="InterPro" id="IPR039131">
    <property type="entry name" value="NDUFAF1"/>
</dbReference>
<dbReference type="SUPFAM" id="SSF49785">
    <property type="entry name" value="Galactose-binding domain-like"/>
    <property type="match status" value="1"/>
</dbReference>
<dbReference type="AlphaFoldDB" id="A0A4Z1F5A8"/>
<dbReference type="PANTHER" id="PTHR13194:SF19">
    <property type="entry name" value="NAD(P)-BINDING ROSSMANN-FOLD SUPERFAMILY PROTEIN"/>
    <property type="match status" value="1"/>
</dbReference>
<dbReference type="EMBL" id="PQXH01000007">
    <property type="protein sequence ID" value="TGO18850.1"/>
    <property type="molecule type" value="Genomic_DNA"/>
</dbReference>
<comment type="similarity">
    <text evidence="1">Belongs to the CIA30 family.</text>
</comment>
<dbReference type="GO" id="GO:0010257">
    <property type="term" value="P:NADH dehydrogenase complex assembly"/>
    <property type="evidence" value="ECO:0007669"/>
    <property type="project" value="TreeGrafter"/>
</dbReference>
<evidence type="ECO:0000256" key="2">
    <source>
        <dbReference type="SAM" id="MobiDB-lite"/>
    </source>
</evidence>
<gene>
    <name evidence="4" type="ORF">BTUL_0007g00680</name>
</gene>
<dbReference type="Proteomes" id="UP000297777">
    <property type="component" value="Unassembled WGS sequence"/>
</dbReference>
<dbReference type="InterPro" id="IPR013857">
    <property type="entry name" value="NADH-UbQ_OxRdtase-assoc_prot30"/>
</dbReference>
<feature type="compositionally biased region" description="Basic and acidic residues" evidence="2">
    <location>
        <begin position="183"/>
        <end position="194"/>
    </location>
</feature>
<keyword evidence="5" id="KW-1185">Reference proteome</keyword>
<dbReference type="GO" id="GO:0051082">
    <property type="term" value="F:unfolded protein binding"/>
    <property type="evidence" value="ECO:0007669"/>
    <property type="project" value="TreeGrafter"/>
</dbReference>
<reference evidence="4 5" key="1">
    <citation type="submission" date="2017-12" db="EMBL/GenBank/DDBJ databases">
        <title>Comparative genomics of Botrytis spp.</title>
        <authorList>
            <person name="Valero-Jimenez C.A."/>
            <person name="Tapia P."/>
            <person name="Veloso J."/>
            <person name="Silva-Moreno E."/>
            <person name="Staats M."/>
            <person name="Valdes J.H."/>
            <person name="Van Kan J.A.L."/>
        </authorList>
    </citation>
    <scope>NUCLEOTIDE SEQUENCE [LARGE SCALE GENOMIC DNA]</scope>
    <source>
        <strain evidence="4 5">Bt9001</strain>
    </source>
</reference>
<dbReference type="OrthoDB" id="426386at2759"/>
<evidence type="ECO:0000256" key="1">
    <source>
        <dbReference type="ARBA" id="ARBA00007884"/>
    </source>
</evidence>
<dbReference type="Pfam" id="PF08547">
    <property type="entry name" value="CIA30"/>
    <property type="match status" value="1"/>
</dbReference>
<protein>
    <recommendedName>
        <fullName evidence="3">NADH:ubiquinone oxidoreductase intermediate-associated protein 30 domain-containing protein</fullName>
    </recommendedName>
</protein>
<evidence type="ECO:0000259" key="3">
    <source>
        <dbReference type="Pfam" id="PF08547"/>
    </source>
</evidence>
<dbReference type="InterPro" id="IPR008979">
    <property type="entry name" value="Galactose-bd-like_sf"/>
</dbReference>
<sequence>MDLFGGSKPWSALDWTSSDDRVRGGASQSYLECSTPSSIATFRGTLDIKTLGGAGFASQRTTADHTWDLSAYDGILLSVGKNDQKMYTFILKDELLPKSPNGREQSTISWEFDFKGPADHSSILVKWADLKPTYRGREKKDAAPLDLKNIKRFSIMMRSFFGTQEGDFSLDIISISATKHKEDIDTPYRDDPNEKGYTSLDSRKGEETPTMRQSWMAWFFGCNVS</sequence>
<accession>A0A4Z1F5A8</accession>
<feature type="domain" description="NADH:ubiquinone oxidoreductase intermediate-associated protein 30" evidence="3">
    <location>
        <begin position="11"/>
        <end position="172"/>
    </location>
</feature>
<evidence type="ECO:0000313" key="5">
    <source>
        <dbReference type="Proteomes" id="UP000297777"/>
    </source>
</evidence>
<feature type="region of interest" description="Disordered" evidence="2">
    <location>
        <begin position="183"/>
        <end position="208"/>
    </location>
</feature>
<dbReference type="PANTHER" id="PTHR13194">
    <property type="entry name" value="COMPLEX I INTERMEDIATE-ASSOCIATED PROTEIN 30"/>
    <property type="match status" value="1"/>
</dbReference>